<evidence type="ECO:0000313" key="2">
    <source>
        <dbReference type="Proteomes" id="UP000788262"/>
    </source>
</evidence>
<comment type="caution">
    <text evidence="1">The sequence shown here is derived from an EMBL/GenBank/DDBJ whole genome shotgun (WGS) entry which is preliminary data.</text>
</comment>
<protein>
    <submittedName>
        <fullName evidence="1">Thioredoxin family protein</fullName>
    </submittedName>
</protein>
<dbReference type="RefSeq" id="WP_205382960.1">
    <property type="nucleotide sequence ID" value="NZ_JAFFZS010000007.1"/>
</dbReference>
<gene>
    <name evidence="1" type="ORF">JS756_11600</name>
</gene>
<keyword evidence="2" id="KW-1185">Reference proteome</keyword>
<reference evidence="1 2" key="1">
    <citation type="submission" date="2021-02" db="EMBL/GenBank/DDBJ databases">
        <title>Whole genome sequencing of Streptomyces actuosus VRA1.</title>
        <authorList>
            <person name="Sen G."/>
            <person name="Sen A."/>
        </authorList>
    </citation>
    <scope>NUCLEOTIDE SEQUENCE [LARGE SCALE GENOMIC DNA]</scope>
    <source>
        <strain evidence="1 2">VRA1</strain>
    </source>
</reference>
<accession>A0ABS2VNQ7</accession>
<dbReference type="Proteomes" id="UP000788262">
    <property type="component" value="Unassembled WGS sequence"/>
</dbReference>
<name>A0ABS2VNQ7_STRAS</name>
<organism evidence="1 2">
    <name type="scientific">Streptomyces actuosus</name>
    <dbReference type="NCBI Taxonomy" id="1885"/>
    <lineage>
        <taxon>Bacteria</taxon>
        <taxon>Bacillati</taxon>
        <taxon>Actinomycetota</taxon>
        <taxon>Actinomycetes</taxon>
        <taxon>Kitasatosporales</taxon>
        <taxon>Streptomycetaceae</taxon>
        <taxon>Streptomyces</taxon>
    </lineage>
</organism>
<sequence length="102" mass="10910">MDVELLYCAGCPNWHLARERLGQALRATGHPDLEIRLHAVETEHEAQALCFPGSPTIRIGGRDPFPSPAQPHGLTCRVYATPDGLAGAPTVDQLVQALTGTS</sequence>
<evidence type="ECO:0000313" key="1">
    <source>
        <dbReference type="EMBL" id="MBN0044742.1"/>
    </source>
</evidence>
<proteinExistence type="predicted"/>
<dbReference type="EMBL" id="JAFFZS010000007">
    <property type="protein sequence ID" value="MBN0044742.1"/>
    <property type="molecule type" value="Genomic_DNA"/>
</dbReference>